<reference evidence="6" key="1">
    <citation type="submission" date="2025-08" db="UniProtKB">
        <authorList>
            <consortium name="RefSeq"/>
        </authorList>
    </citation>
    <scope>IDENTIFICATION</scope>
</reference>
<evidence type="ECO:0000256" key="2">
    <source>
        <dbReference type="ARBA" id="ARBA00023134"/>
    </source>
</evidence>
<evidence type="ECO:0000256" key="1">
    <source>
        <dbReference type="ARBA" id="ARBA00022741"/>
    </source>
</evidence>
<dbReference type="GO" id="GO:0005730">
    <property type="term" value="C:nucleolus"/>
    <property type="evidence" value="ECO:0007669"/>
    <property type="project" value="TreeGrafter"/>
</dbReference>
<feature type="domain" description="Nucleolar GTP-binding protein 2 N-terminal" evidence="4">
    <location>
        <begin position="11"/>
        <end position="100"/>
    </location>
</feature>
<gene>
    <name evidence="6" type="primary">LOC110773329</name>
</gene>
<dbReference type="Pfam" id="PF08153">
    <property type="entry name" value="NGP1NT"/>
    <property type="match status" value="1"/>
</dbReference>
<accession>A0A6P5U2H9</accession>
<dbReference type="GeneID" id="110773329"/>
<keyword evidence="2" id="KW-0342">GTP-binding</keyword>
<dbReference type="PANTHER" id="PTHR11089:SF9">
    <property type="entry name" value="NUCLEOLAR GTP-BINDING PROTEIN 2"/>
    <property type="match status" value="1"/>
</dbReference>
<evidence type="ECO:0000259" key="4">
    <source>
        <dbReference type="Pfam" id="PF08153"/>
    </source>
</evidence>
<dbReference type="PANTHER" id="PTHR11089">
    <property type="entry name" value="GTP-BINDING PROTEIN-RELATED"/>
    <property type="match status" value="1"/>
</dbReference>
<dbReference type="GO" id="GO:0005525">
    <property type="term" value="F:GTP binding"/>
    <property type="evidence" value="ECO:0007669"/>
    <property type="project" value="UniProtKB-KW"/>
</dbReference>
<dbReference type="RefSeq" id="XP_021833532.1">
    <property type="nucleotide sequence ID" value="XM_021977840.1"/>
</dbReference>
<dbReference type="Proteomes" id="UP000515124">
    <property type="component" value="Unplaced"/>
</dbReference>
<feature type="compositionally biased region" description="Basic and acidic residues" evidence="3">
    <location>
        <begin position="97"/>
        <end position="109"/>
    </location>
</feature>
<evidence type="ECO:0000313" key="6">
    <source>
        <dbReference type="RefSeq" id="XP_021833532.1"/>
    </source>
</evidence>
<dbReference type="AlphaFoldDB" id="A0A6P5U2H9"/>
<protein>
    <submittedName>
        <fullName evidence="6">Nuclear/nucleolar GTPase 2-like</fullName>
    </submittedName>
</protein>
<evidence type="ECO:0000256" key="3">
    <source>
        <dbReference type="SAM" id="MobiDB-lite"/>
    </source>
</evidence>
<feature type="region of interest" description="Disordered" evidence="3">
    <location>
        <begin position="97"/>
        <end position="117"/>
    </location>
</feature>
<organism evidence="5 6">
    <name type="scientific">Prunus avium</name>
    <name type="common">Cherry</name>
    <name type="synonym">Cerasus avium</name>
    <dbReference type="NCBI Taxonomy" id="42229"/>
    <lineage>
        <taxon>Eukaryota</taxon>
        <taxon>Viridiplantae</taxon>
        <taxon>Streptophyta</taxon>
        <taxon>Embryophyta</taxon>
        <taxon>Tracheophyta</taxon>
        <taxon>Spermatophyta</taxon>
        <taxon>Magnoliopsida</taxon>
        <taxon>eudicotyledons</taxon>
        <taxon>Gunneridae</taxon>
        <taxon>Pentapetalae</taxon>
        <taxon>rosids</taxon>
        <taxon>fabids</taxon>
        <taxon>Rosales</taxon>
        <taxon>Rosaceae</taxon>
        <taxon>Amygdaloideae</taxon>
        <taxon>Amygdaleae</taxon>
        <taxon>Prunus</taxon>
    </lineage>
</organism>
<evidence type="ECO:0000313" key="5">
    <source>
        <dbReference type="Proteomes" id="UP000515124"/>
    </source>
</evidence>
<dbReference type="KEGG" id="pavi:110773329"/>
<dbReference type="InterPro" id="IPR012971">
    <property type="entry name" value="NOG2_N_dom"/>
</dbReference>
<sequence length="202" mass="22472">MALMSTSVRASRNTRVASQQQLDIFREEHSKTVASNYNVILKGKQLPLSLLNDHQKQTRVHLLERESFSDAFGPKTKRKRPKLIAADYESLAKKADGSQDVFQQKHADDNTAEGSEGDGFRDLVRHTMFDKGQSKRIWGEVYKVIDSSDVVVQMRGAVMVAIATTIGSILQGWDDATIAANELKKHRRFGAGVSWVDVPGMG</sequence>
<keyword evidence="1" id="KW-0547">Nucleotide-binding</keyword>
<keyword evidence="5" id="KW-1185">Reference proteome</keyword>
<name>A0A6P5U2H9_PRUAV</name>
<dbReference type="InterPro" id="IPR050755">
    <property type="entry name" value="TRAFAC_YlqF/YawG_RiboMat"/>
</dbReference>
<proteinExistence type="predicted"/>